<feature type="domain" description="ABC transporter" evidence="6">
    <location>
        <begin position="2"/>
        <end position="236"/>
    </location>
</feature>
<organism evidence="7 8">
    <name type="scientific">Streptomyces cadmiisoli</name>
    <dbReference type="NCBI Taxonomy" id="2184053"/>
    <lineage>
        <taxon>Bacteria</taxon>
        <taxon>Bacillati</taxon>
        <taxon>Actinomycetota</taxon>
        <taxon>Actinomycetes</taxon>
        <taxon>Kitasatosporales</taxon>
        <taxon>Streptomycetaceae</taxon>
        <taxon>Streptomyces</taxon>
        <taxon>Streptomyces aurantiacus group</taxon>
    </lineage>
</organism>
<dbReference type="EMBL" id="CP030073">
    <property type="protein sequence ID" value="AWW35674.1"/>
    <property type="molecule type" value="Genomic_DNA"/>
</dbReference>
<dbReference type="Gene3D" id="3.40.50.300">
    <property type="entry name" value="P-loop containing nucleotide triphosphate hydrolases"/>
    <property type="match status" value="1"/>
</dbReference>
<dbReference type="GO" id="GO:0005886">
    <property type="term" value="C:plasma membrane"/>
    <property type="evidence" value="ECO:0007669"/>
    <property type="project" value="UniProtKB-SubCell"/>
</dbReference>
<comment type="similarity">
    <text evidence="5">Belongs to the ABC transporter superfamily. Drug exporter-1 (DrugE1) (TC 3.A.1.105) family.</text>
</comment>
<keyword evidence="4" id="KW-0067">ATP-binding</keyword>
<dbReference type="NCBIfam" id="TIGR01188">
    <property type="entry name" value="drrA"/>
    <property type="match status" value="1"/>
</dbReference>
<dbReference type="InterPro" id="IPR003593">
    <property type="entry name" value="AAA+_ATPase"/>
</dbReference>
<evidence type="ECO:0000256" key="4">
    <source>
        <dbReference type="ARBA" id="ARBA00022840"/>
    </source>
</evidence>
<dbReference type="Pfam" id="PF00005">
    <property type="entry name" value="ABC_tran"/>
    <property type="match status" value="1"/>
</dbReference>
<accession>A0A2Z4ISE3</accession>
<reference evidence="7 8" key="1">
    <citation type="journal article" date="2019" name="Int. J. Syst. Evol. Microbiol.">
        <title>Streptomyces cadmiisoli sp. nov., a novel actinomycete isolated from cadmium-contaminated soil.</title>
        <authorList>
            <person name="Li K."/>
            <person name="Tang X."/>
            <person name="Zhao J."/>
            <person name="Guo Y."/>
            <person name="Tang Y."/>
            <person name="Gao J."/>
        </authorList>
    </citation>
    <scope>NUCLEOTIDE SEQUENCE [LARGE SCALE GENOMIC DNA]</scope>
    <source>
        <strain evidence="7 8">ZFG47</strain>
    </source>
</reference>
<dbReference type="PROSITE" id="PS00211">
    <property type="entry name" value="ABC_TRANSPORTER_1"/>
    <property type="match status" value="1"/>
</dbReference>
<dbReference type="RefSeq" id="WP_112437830.1">
    <property type="nucleotide sequence ID" value="NZ_CP030073.1"/>
</dbReference>
<gene>
    <name evidence="7" type="ORF">DN051_02540</name>
</gene>
<dbReference type="InterPro" id="IPR003439">
    <property type="entry name" value="ABC_transporter-like_ATP-bd"/>
</dbReference>
<dbReference type="AlphaFoldDB" id="A0A2Z4ISE3"/>
<dbReference type="SUPFAM" id="SSF52540">
    <property type="entry name" value="P-loop containing nucleoside triphosphate hydrolases"/>
    <property type="match status" value="1"/>
</dbReference>
<name>A0A2Z4ISE3_9ACTN</name>
<evidence type="ECO:0000256" key="5">
    <source>
        <dbReference type="ARBA" id="ARBA00049985"/>
    </source>
</evidence>
<evidence type="ECO:0000313" key="7">
    <source>
        <dbReference type="EMBL" id="AWW35674.1"/>
    </source>
</evidence>
<dbReference type="Pfam" id="PF13732">
    <property type="entry name" value="DrrA1-3_C"/>
    <property type="match status" value="1"/>
</dbReference>
<dbReference type="PROSITE" id="PS50893">
    <property type="entry name" value="ABC_TRANSPORTER_2"/>
    <property type="match status" value="1"/>
</dbReference>
<evidence type="ECO:0000313" key="8">
    <source>
        <dbReference type="Proteomes" id="UP000249616"/>
    </source>
</evidence>
<dbReference type="GO" id="GO:1900753">
    <property type="term" value="P:doxorubicin transport"/>
    <property type="evidence" value="ECO:0007669"/>
    <property type="project" value="InterPro"/>
</dbReference>
<dbReference type="GO" id="GO:0005524">
    <property type="term" value="F:ATP binding"/>
    <property type="evidence" value="ECO:0007669"/>
    <property type="project" value="UniProtKB-KW"/>
</dbReference>
<dbReference type="Proteomes" id="UP000249616">
    <property type="component" value="Chromosome"/>
</dbReference>
<protein>
    <submittedName>
        <fullName evidence="7">ABC transporter</fullName>
    </submittedName>
</protein>
<keyword evidence="3" id="KW-0547">Nucleotide-binding</keyword>
<keyword evidence="2" id="KW-0813">Transport</keyword>
<dbReference type="KEGG" id="scad:DN051_02540"/>
<dbReference type="SMART" id="SM00382">
    <property type="entry name" value="AAA"/>
    <property type="match status" value="1"/>
</dbReference>
<dbReference type="InterPro" id="IPR017871">
    <property type="entry name" value="ABC_transporter-like_CS"/>
</dbReference>
<dbReference type="InterPro" id="IPR005894">
    <property type="entry name" value="DrrA"/>
</dbReference>
<evidence type="ECO:0000256" key="2">
    <source>
        <dbReference type="ARBA" id="ARBA00022448"/>
    </source>
</evidence>
<evidence type="ECO:0000259" key="6">
    <source>
        <dbReference type="PROSITE" id="PS50893"/>
    </source>
</evidence>
<dbReference type="PANTHER" id="PTHR43582:SF5">
    <property type="entry name" value="ABC TRANSPORTER"/>
    <property type="match status" value="1"/>
</dbReference>
<dbReference type="InterPro" id="IPR027417">
    <property type="entry name" value="P-loop_NTPase"/>
</dbReference>
<dbReference type="GO" id="GO:0043215">
    <property type="term" value="P:daunorubicin transport"/>
    <property type="evidence" value="ECO:0007669"/>
    <property type="project" value="InterPro"/>
</dbReference>
<dbReference type="GO" id="GO:0016887">
    <property type="term" value="F:ATP hydrolysis activity"/>
    <property type="evidence" value="ECO:0007669"/>
    <property type="project" value="InterPro"/>
</dbReference>
<evidence type="ECO:0000256" key="1">
    <source>
        <dbReference type="ARBA" id="ARBA00004413"/>
    </source>
</evidence>
<proteinExistence type="inferred from homology"/>
<dbReference type="InterPro" id="IPR025302">
    <property type="entry name" value="DrrA1/2-like_C"/>
</dbReference>
<comment type="subcellular location">
    <subcellularLocation>
        <location evidence="1">Cell membrane</location>
        <topology evidence="1">Peripheral membrane protein</topology>
        <orientation evidence="1">Cytoplasmic side</orientation>
    </subcellularLocation>
</comment>
<sequence>MIEARGLRKTYRGRKVSVPAVRDLDLDVAEGEIFGFLGPNGAGKSTLMRMLTTLLPPDGGEATVAGADLRRHPRKVRRRIGYVAQGPATWRLVTACEELVMQGRLHGMSKAAATRRAAEVVDALGMADFADRQCGTYSGGQRRRVDIALGIVHEPVLLFLDEPTTGLDPASRSDVWQEVRRQRAAGTTIFITTHYLDEADALCDRVAVMDHGTVVAVGSPAELKRAVGGDVVTLRFADGTDAATAAAVLAKEPGLQPVDAGRQRLRLHVPDGTTAIPGLLGALHEAGTRPVAIELHQPSLDDVFMAHTGRSLADEEGPA</sequence>
<keyword evidence="8" id="KW-1185">Reference proteome</keyword>
<evidence type="ECO:0000256" key="3">
    <source>
        <dbReference type="ARBA" id="ARBA00022741"/>
    </source>
</evidence>
<dbReference type="PANTHER" id="PTHR43582">
    <property type="entry name" value="LINEARMYCIN RESISTANCE ATP-BINDING PROTEIN LNRL"/>
    <property type="match status" value="1"/>
</dbReference>